<dbReference type="VEuPathDB" id="FungiDB:H257_16321"/>
<evidence type="ECO:0000256" key="6">
    <source>
        <dbReference type="ARBA" id="ARBA00022917"/>
    </source>
</evidence>
<comment type="caution">
    <text evidence="11">The sequence shown here is derived from an EMBL/GenBank/DDBJ whole genome shotgun (WGS) entry which is preliminary data.</text>
</comment>
<organism evidence="11 12">
    <name type="scientific">Aphanomyces astaci</name>
    <name type="common">Crayfish plague agent</name>
    <dbReference type="NCBI Taxonomy" id="112090"/>
    <lineage>
        <taxon>Eukaryota</taxon>
        <taxon>Sar</taxon>
        <taxon>Stramenopiles</taxon>
        <taxon>Oomycota</taxon>
        <taxon>Saprolegniomycetes</taxon>
        <taxon>Saprolegniales</taxon>
        <taxon>Verrucalvaceae</taxon>
        <taxon>Aphanomyces</taxon>
    </lineage>
</organism>
<comment type="similarity">
    <text evidence="1">Belongs to the GatB/GatE family. GatB subfamily.</text>
</comment>
<keyword evidence="4" id="KW-0547">Nucleotide-binding</keyword>
<dbReference type="InterPro" id="IPR006075">
    <property type="entry name" value="Asn/Gln-tRNA_Trfase_suB/E_cat"/>
</dbReference>
<dbReference type="FunFam" id="1.10.10.410:FF:000001">
    <property type="entry name" value="Aspartyl/glutamyl-tRNA(Asn/Gln) amidotransferase subunit B"/>
    <property type="match status" value="1"/>
</dbReference>
<dbReference type="InterPro" id="IPR017959">
    <property type="entry name" value="Asn/Gln-tRNA_amidoTrfase_suB/E"/>
</dbReference>
<dbReference type="InterPro" id="IPR018027">
    <property type="entry name" value="Asn/Gln_amidotransferase"/>
</dbReference>
<dbReference type="InterPro" id="IPR004413">
    <property type="entry name" value="GatB"/>
</dbReference>
<reference evidence="11 12" key="1">
    <citation type="submission" date="2018-08" db="EMBL/GenBank/DDBJ databases">
        <title>Aphanomyces genome sequencing and annotation.</title>
        <authorList>
            <person name="Minardi D."/>
            <person name="Oidtmann B."/>
            <person name="Van Der Giezen M."/>
            <person name="Studholme D.J."/>
        </authorList>
    </citation>
    <scope>NUCLEOTIDE SEQUENCE [LARGE SCALE GENOMIC DNA]</scope>
    <source>
        <strain evidence="11 12">Sv</strain>
    </source>
</reference>
<dbReference type="EMBL" id="QUTG01000421">
    <property type="protein sequence ID" value="RHZ02189.1"/>
    <property type="molecule type" value="Genomic_DNA"/>
</dbReference>
<dbReference type="Pfam" id="PF02637">
    <property type="entry name" value="GatB_Yqey"/>
    <property type="match status" value="1"/>
</dbReference>
<dbReference type="InterPro" id="IPR042114">
    <property type="entry name" value="GatB_C_1"/>
</dbReference>
<evidence type="ECO:0000256" key="2">
    <source>
        <dbReference type="ARBA" id="ARBA00011123"/>
    </source>
</evidence>
<dbReference type="HAMAP" id="MF_00121">
    <property type="entry name" value="GatB"/>
    <property type="match status" value="1"/>
</dbReference>
<gene>
    <name evidence="11" type="ORF">DYB35_009201</name>
</gene>
<dbReference type="GO" id="GO:0032543">
    <property type="term" value="P:mitochondrial translation"/>
    <property type="evidence" value="ECO:0007669"/>
    <property type="project" value="TreeGrafter"/>
</dbReference>
<dbReference type="SUPFAM" id="SSF89095">
    <property type="entry name" value="GatB/YqeY motif"/>
    <property type="match status" value="1"/>
</dbReference>
<sequence>RTLSGYSITNWTRLVAAIIMSLAKWEVCIGLEIHAQILSASKLFSGSSAASKSAAFLPNSRVSFFDAAMPGTLPSLNRSCVAQAVRTAHALQSDVNLQSVFERKHYFYCDLPLGYQITQQRAPIASNGILKFHVKDTAGDTVARNTNFSSRKEKNAAQKQLAGADADEWVEKQVRINRIQIEQDSGKSLHTLDATHVDLNRAGTGLMEIVFEPDLRSAAEAGQVLREVQHLLRHIGTCDGNMEDGSMRCDLNVSVRPKAAEEHPFGERVEVKNMNSIRHLMRAVEFEMERQVRHIEATGLPIEKETRTFDAATGMTRRMRSKEGAKDYRFFPEPDLPPLVISATFVDDAKASLPELPDQMKARLGRDYGLSAYESAILVHTPHAVAYFEEVATGRPHRLASNWVLNELFSLLKATNTDIRESPVSPSRLGEMLDLIVEETISGKIAKELIQHMYYEDTTGRPVDIVERNGWKLITDDETLRAYCRNVVTNAKNAKNVAAFQSGKAQLFGYFVGQVMKDSQGRVHPEKVNAILRAMLGA</sequence>
<comment type="catalytic activity">
    <reaction evidence="9">
        <text>L-glutamyl-tRNA(Gln) + L-glutamine + ATP + H2O = L-glutaminyl-tRNA(Gln) + L-glutamate + ADP + phosphate + H(+)</text>
        <dbReference type="Rhea" id="RHEA:17521"/>
        <dbReference type="Rhea" id="RHEA-COMP:9681"/>
        <dbReference type="Rhea" id="RHEA-COMP:9684"/>
        <dbReference type="ChEBI" id="CHEBI:15377"/>
        <dbReference type="ChEBI" id="CHEBI:15378"/>
        <dbReference type="ChEBI" id="CHEBI:29985"/>
        <dbReference type="ChEBI" id="CHEBI:30616"/>
        <dbReference type="ChEBI" id="CHEBI:43474"/>
        <dbReference type="ChEBI" id="CHEBI:58359"/>
        <dbReference type="ChEBI" id="CHEBI:78520"/>
        <dbReference type="ChEBI" id="CHEBI:78521"/>
        <dbReference type="ChEBI" id="CHEBI:456216"/>
    </reaction>
</comment>
<dbReference type="NCBIfam" id="NF004014">
    <property type="entry name" value="PRK05477.1-4"/>
    <property type="match status" value="1"/>
</dbReference>
<evidence type="ECO:0000313" key="11">
    <source>
        <dbReference type="EMBL" id="RHZ02189.1"/>
    </source>
</evidence>
<evidence type="ECO:0000256" key="9">
    <source>
        <dbReference type="ARBA" id="ARBA00047913"/>
    </source>
</evidence>
<dbReference type="NCBIfam" id="TIGR00133">
    <property type="entry name" value="gatB"/>
    <property type="match status" value="1"/>
</dbReference>
<dbReference type="GO" id="GO:0005524">
    <property type="term" value="F:ATP binding"/>
    <property type="evidence" value="ECO:0007669"/>
    <property type="project" value="UniProtKB-KW"/>
</dbReference>
<comment type="catalytic activity">
    <reaction evidence="8">
        <text>L-aspartyl-tRNA(Asn) + L-glutamine + ATP + H2O = L-asparaginyl-tRNA(Asn) + L-glutamate + ADP + phosphate + 2 H(+)</text>
        <dbReference type="Rhea" id="RHEA:14513"/>
        <dbReference type="Rhea" id="RHEA-COMP:9674"/>
        <dbReference type="Rhea" id="RHEA-COMP:9677"/>
        <dbReference type="ChEBI" id="CHEBI:15377"/>
        <dbReference type="ChEBI" id="CHEBI:15378"/>
        <dbReference type="ChEBI" id="CHEBI:29985"/>
        <dbReference type="ChEBI" id="CHEBI:30616"/>
        <dbReference type="ChEBI" id="CHEBI:43474"/>
        <dbReference type="ChEBI" id="CHEBI:58359"/>
        <dbReference type="ChEBI" id="CHEBI:78515"/>
        <dbReference type="ChEBI" id="CHEBI:78516"/>
        <dbReference type="ChEBI" id="CHEBI:456216"/>
    </reaction>
</comment>
<dbReference type="GO" id="GO:0030956">
    <property type="term" value="C:glutamyl-tRNA(Gln) amidotransferase complex"/>
    <property type="evidence" value="ECO:0007669"/>
    <property type="project" value="TreeGrafter"/>
</dbReference>
<evidence type="ECO:0000256" key="7">
    <source>
        <dbReference type="ARBA" id="ARBA00024799"/>
    </source>
</evidence>
<dbReference type="InterPro" id="IPR003789">
    <property type="entry name" value="Asn/Gln_tRNA_amidoTrase-B-like"/>
</dbReference>
<keyword evidence="5" id="KW-0067">ATP-binding</keyword>
<evidence type="ECO:0000256" key="3">
    <source>
        <dbReference type="ARBA" id="ARBA00022598"/>
    </source>
</evidence>
<dbReference type="Gene3D" id="1.10.150.380">
    <property type="entry name" value="GatB domain, N-terminal subdomain"/>
    <property type="match status" value="1"/>
</dbReference>
<dbReference type="InterPro" id="IPR014746">
    <property type="entry name" value="Gln_synth/guanido_kin_cat_dom"/>
</dbReference>
<comment type="function">
    <text evidence="7">Allows the formation of correctly charged Asn-tRNA(Asn) or Gln-tRNA(Gln) through the transamidation of misacylated Asp-tRNA(Asn) or Glu-tRNA(Gln) in organisms which lack either or both of asparaginyl-tRNA or glutaminyl-tRNA synthetases. The reaction takes place in the presence of glutamine and ATP through an activated phospho-Asp-tRNA(Asn) or phospho-Glu-tRNA(Gln).</text>
</comment>
<dbReference type="GO" id="GO:0050567">
    <property type="term" value="F:glutaminyl-tRNA synthase (glutamine-hydrolyzing) activity"/>
    <property type="evidence" value="ECO:0007669"/>
    <property type="project" value="TreeGrafter"/>
</dbReference>
<evidence type="ECO:0000256" key="5">
    <source>
        <dbReference type="ARBA" id="ARBA00022840"/>
    </source>
</evidence>
<dbReference type="PANTHER" id="PTHR11659">
    <property type="entry name" value="GLUTAMYL-TRNA GLN AMIDOTRANSFERASE SUBUNIT B MITOCHONDRIAL AND PROKARYOTIC PET112-RELATED"/>
    <property type="match status" value="1"/>
</dbReference>
<evidence type="ECO:0000256" key="1">
    <source>
        <dbReference type="ARBA" id="ARBA00005306"/>
    </source>
</evidence>
<dbReference type="PANTHER" id="PTHR11659:SF0">
    <property type="entry name" value="GLUTAMYL-TRNA(GLN) AMIDOTRANSFERASE SUBUNIT B, MITOCHONDRIAL"/>
    <property type="match status" value="1"/>
</dbReference>
<dbReference type="AlphaFoldDB" id="A0A3R7B923"/>
<dbReference type="SUPFAM" id="SSF55931">
    <property type="entry name" value="Glutamine synthetase/guanido kinase"/>
    <property type="match status" value="1"/>
</dbReference>
<dbReference type="InterPro" id="IPR023168">
    <property type="entry name" value="GatB_Yqey_C_2"/>
</dbReference>
<evidence type="ECO:0000313" key="12">
    <source>
        <dbReference type="Proteomes" id="UP000285712"/>
    </source>
</evidence>
<accession>A0A3R7B923</accession>
<dbReference type="GO" id="GO:0070681">
    <property type="term" value="P:glutaminyl-tRNAGln biosynthesis via transamidation"/>
    <property type="evidence" value="ECO:0007669"/>
    <property type="project" value="TreeGrafter"/>
</dbReference>
<evidence type="ECO:0000259" key="10">
    <source>
        <dbReference type="SMART" id="SM00845"/>
    </source>
</evidence>
<dbReference type="Gene3D" id="1.10.10.410">
    <property type="match status" value="1"/>
</dbReference>
<name>A0A3R7B923_APHAT</name>
<keyword evidence="3" id="KW-0436">Ligase</keyword>
<evidence type="ECO:0000256" key="8">
    <source>
        <dbReference type="ARBA" id="ARBA00047380"/>
    </source>
</evidence>
<dbReference type="SMART" id="SM00845">
    <property type="entry name" value="GatB_Yqey"/>
    <property type="match status" value="1"/>
</dbReference>
<comment type="subunit">
    <text evidence="2">Heterotrimer of A, B and C subunits.</text>
</comment>
<dbReference type="NCBIfam" id="NF004012">
    <property type="entry name" value="PRK05477.1-2"/>
    <property type="match status" value="1"/>
</dbReference>
<dbReference type="Pfam" id="PF02934">
    <property type="entry name" value="GatB_N"/>
    <property type="match status" value="1"/>
</dbReference>
<keyword evidence="6" id="KW-0648">Protein biosynthesis</keyword>
<protein>
    <recommendedName>
        <fullName evidence="10">Asn/Gln amidotransferase domain-containing protein</fullName>
    </recommendedName>
</protein>
<dbReference type="Proteomes" id="UP000285712">
    <property type="component" value="Unassembled WGS sequence"/>
</dbReference>
<feature type="domain" description="Asn/Gln amidotransferase" evidence="10">
    <location>
        <begin position="386"/>
        <end position="536"/>
    </location>
</feature>
<feature type="non-terminal residue" evidence="11">
    <location>
        <position position="1"/>
    </location>
</feature>
<evidence type="ECO:0000256" key="4">
    <source>
        <dbReference type="ARBA" id="ARBA00022741"/>
    </source>
</evidence>
<proteinExistence type="inferred from homology"/>
<dbReference type="GO" id="GO:0005739">
    <property type="term" value="C:mitochondrion"/>
    <property type="evidence" value="ECO:0007669"/>
    <property type="project" value="TreeGrafter"/>
</dbReference>